<dbReference type="InterPro" id="IPR012338">
    <property type="entry name" value="Beta-lactam/transpept-like"/>
</dbReference>
<dbReference type="RefSeq" id="WP_022541000.1">
    <property type="nucleotide sequence ID" value="NC_022521.1"/>
</dbReference>
<dbReference type="MEROPS" id="S12.008"/>
<dbReference type="InterPro" id="IPR038164">
    <property type="entry name" value="Pab87_oct_sf"/>
</dbReference>
<gene>
    <name evidence="2" type="ORF">ACAM_0251</name>
</gene>
<dbReference type="eggNOG" id="arCOG00771">
    <property type="taxonomic scope" value="Archaea"/>
</dbReference>
<protein>
    <submittedName>
        <fullName evidence="2">Beta-lactamase class C</fullName>
    </submittedName>
</protein>
<reference evidence="2 3" key="1">
    <citation type="journal article" date="2013" name="Appl. Environ. Microbiol.">
        <title>Variation of the Virus-Related Elements within Syntenic Genomes of the Hyperthermophilic Archaeon Aeropyrum.</title>
        <authorList>
            <person name="Daifuku T."/>
            <person name="Yoshida T."/>
            <person name="Kitamura T."/>
            <person name="Kawaichi S."/>
            <person name="Inoue T."/>
            <person name="Nomura K."/>
            <person name="Yoshida Y."/>
            <person name="Kuno S."/>
            <person name="Sako Y."/>
        </authorList>
    </citation>
    <scope>NUCLEOTIDE SEQUENCE [LARGE SCALE GENOMIC DNA]</scope>
    <source>
        <strain evidence="2 3">SY1</strain>
    </source>
</reference>
<dbReference type="EMBL" id="AP012489">
    <property type="protein sequence ID" value="BAN89720.1"/>
    <property type="molecule type" value="Genomic_DNA"/>
</dbReference>
<evidence type="ECO:0000259" key="1">
    <source>
        <dbReference type="Pfam" id="PF00144"/>
    </source>
</evidence>
<proteinExistence type="predicted"/>
<dbReference type="InterPro" id="IPR050491">
    <property type="entry name" value="AmpC-like"/>
</dbReference>
<evidence type="ECO:0000313" key="3">
    <source>
        <dbReference type="Proteomes" id="UP000016887"/>
    </source>
</evidence>
<dbReference type="PANTHER" id="PTHR46825">
    <property type="entry name" value="D-ALANYL-D-ALANINE-CARBOXYPEPTIDASE/ENDOPEPTIDASE AMPH"/>
    <property type="match status" value="1"/>
</dbReference>
<organism evidence="2 3">
    <name type="scientific">Aeropyrum camini SY1 = JCM 12091</name>
    <dbReference type="NCBI Taxonomy" id="1198449"/>
    <lineage>
        <taxon>Archaea</taxon>
        <taxon>Thermoproteota</taxon>
        <taxon>Thermoprotei</taxon>
        <taxon>Desulfurococcales</taxon>
        <taxon>Desulfurococcaceae</taxon>
        <taxon>Aeropyrum</taxon>
    </lineage>
</organism>
<keyword evidence="3" id="KW-1185">Reference proteome</keyword>
<dbReference type="InterPro" id="IPR001466">
    <property type="entry name" value="Beta-lactam-related"/>
</dbReference>
<accession>U3TCF9</accession>
<dbReference type="STRING" id="1198449.ACAM_0251"/>
<evidence type="ECO:0000313" key="2">
    <source>
        <dbReference type="EMBL" id="BAN89720.1"/>
    </source>
</evidence>
<dbReference type="Pfam" id="PF00144">
    <property type="entry name" value="Beta-lactamase"/>
    <property type="match status" value="1"/>
</dbReference>
<feature type="domain" description="Beta-lactamase-related" evidence="1">
    <location>
        <begin position="18"/>
        <end position="327"/>
    </location>
</feature>
<dbReference type="GeneID" id="17109781"/>
<dbReference type="Gene3D" id="3.40.710.10">
    <property type="entry name" value="DD-peptidase/beta-lactamase superfamily"/>
    <property type="match status" value="1"/>
</dbReference>
<dbReference type="AlphaFoldDB" id="U3TCF9"/>
<dbReference type="PANTHER" id="PTHR46825:SF9">
    <property type="entry name" value="BETA-LACTAMASE-RELATED DOMAIN-CONTAINING PROTEIN"/>
    <property type="match status" value="1"/>
</dbReference>
<sequence length="456" mass="49487">MPPLPAELESFLLDKISRYRMPSLVLAAFRGGDKFYASYGYSSIEKGSPASVDTAYGIGSITKSFTALAILSLEEEGELSLDDPVGDHLGVRLEVEGEPITLEHLLTHTSGVPATAYAEALLRGFLGVRGYWKPYSRPWDAVLYLKRAIEEGWAVSRPGRRFFYLNEGYVALGIVVERSSGMSYEDYIRQLVFERLGMGGSGFIGDKLDHAATPYKPGDKLEPVPLPSGITADGGIMSTARDMLRYVESLARGEFRGFAERMEKPRVRVPWQALGGEAYGYGLIIYPDFSGGSLAGHGGSLLAYTAWMGYSTRLDSGVILLSNTTGYPLAAMGMAVLSSLARGSHLDPRPVRALEIVERLEGYYEGFDSSVAFNIRRVGTGLLVEPVGGVGPTMALAPRDIPGPGELESGEGSVVFTSPYMGGALDVEFTWRGDRVEALLERYRIVKRGPVRSYGG</sequence>
<name>U3TCF9_9CREN</name>
<dbReference type="Proteomes" id="UP000016887">
    <property type="component" value="Chromosome"/>
</dbReference>
<dbReference type="Gene3D" id="2.40.128.210">
    <property type="entry name" value="Pab87 octamerisation domain"/>
    <property type="match status" value="1"/>
</dbReference>
<dbReference type="SUPFAM" id="SSF56601">
    <property type="entry name" value="beta-lactamase/transpeptidase-like"/>
    <property type="match status" value="1"/>
</dbReference>
<dbReference type="KEGG" id="acj:ACAM_0251"/>